<reference evidence="2" key="1">
    <citation type="journal article" date="2021" name="Nat. Commun.">
        <title>Genetic determinants of endophytism in the Arabidopsis root mycobiome.</title>
        <authorList>
            <person name="Mesny F."/>
            <person name="Miyauchi S."/>
            <person name="Thiergart T."/>
            <person name="Pickel B."/>
            <person name="Atanasova L."/>
            <person name="Karlsson M."/>
            <person name="Huettel B."/>
            <person name="Barry K.W."/>
            <person name="Haridas S."/>
            <person name="Chen C."/>
            <person name="Bauer D."/>
            <person name="Andreopoulos W."/>
            <person name="Pangilinan J."/>
            <person name="LaButti K."/>
            <person name="Riley R."/>
            <person name="Lipzen A."/>
            <person name="Clum A."/>
            <person name="Drula E."/>
            <person name="Henrissat B."/>
            <person name="Kohler A."/>
            <person name="Grigoriev I.V."/>
            <person name="Martin F.M."/>
            <person name="Hacquard S."/>
        </authorList>
    </citation>
    <scope>NUCLEOTIDE SEQUENCE</scope>
    <source>
        <strain evidence="2">MPI-CAGE-CH-0235</strain>
    </source>
</reference>
<feature type="compositionally biased region" description="Acidic residues" evidence="1">
    <location>
        <begin position="261"/>
        <end position="277"/>
    </location>
</feature>
<feature type="compositionally biased region" description="Polar residues" evidence="1">
    <location>
        <begin position="510"/>
        <end position="529"/>
    </location>
</feature>
<feature type="compositionally biased region" description="Basic and acidic residues" evidence="1">
    <location>
        <begin position="109"/>
        <end position="142"/>
    </location>
</feature>
<proteinExistence type="predicted"/>
<name>A0A8K0SUP8_9HYPO</name>
<feature type="compositionally biased region" description="Polar residues" evidence="1">
    <location>
        <begin position="286"/>
        <end position="299"/>
    </location>
</feature>
<feature type="compositionally biased region" description="Basic and acidic residues" evidence="1">
    <location>
        <begin position="218"/>
        <end position="228"/>
    </location>
</feature>
<dbReference type="Proteomes" id="UP000813444">
    <property type="component" value="Unassembled WGS sequence"/>
</dbReference>
<evidence type="ECO:0000256" key="1">
    <source>
        <dbReference type="SAM" id="MobiDB-lite"/>
    </source>
</evidence>
<feature type="compositionally biased region" description="Low complexity" evidence="1">
    <location>
        <begin position="464"/>
        <end position="475"/>
    </location>
</feature>
<sequence>MEDPWGSPWTSESPPKIDLPAPPPSAHFSLENHNASINHRASGGRSPARSPWGGADDDENDAWGGWNDAGGAEVWRRRASPSLRPASGATSRLPSPSPWGAFGSLEDLPSVRDRERAGVEDDAKSTGAEEERAFGDEPRQADADVPVKSIEGGLGAPDDDGMNSDWTEEKPTLAKDDTLVSDTSATQLEDKAPPPAESPYSEGSQPSRHVSRVQVLVDHFDGISRRSESPVPVPKSSPDGRKEEEGRVEEDEDSAASSVEADAEDEAPEQDEPETYEEETRLEPAVSTTTSYEPPSTASRLPHIDISVDLSKLDDLFPSVDAAFPSPEPIPDVIIDDTFASISERRTWYRVSRYGSIRKHNQGDDDNYVTVTWPQSEVRSKAIRIVRRWMEEDSIAGRVVLGRRAGAVGASMFNWGSKAPQVEIGELLAKKSGRERSMSQGAKTAEPSPAAPVFGWGNPPPASPAASASSSAHAPQEVASPPIASPNKARFSLPPVPSTAFKHSLERPASITSRVQQKSAASQGASRFQVSLPDEGSDDDEWGDMVSPSVETHPKLPNGSAEVSSDRKKQDDAAIPPPIPPLDSSLAPTKSSAEVVTDCPKVSKDDGALAGSVDDNDDEFGSFESVKEGKEAVQPEPSTTATLSKSAFEEPVQQPIPVQAEPLSLTQVEAHPAELSEEDAARTVAEVLGNIPDLTYMLR</sequence>
<dbReference type="EMBL" id="JAGPNK010000007">
    <property type="protein sequence ID" value="KAH7318388.1"/>
    <property type="molecule type" value="Genomic_DNA"/>
</dbReference>
<dbReference type="OrthoDB" id="3941134at2759"/>
<feature type="compositionally biased region" description="Basic and acidic residues" evidence="1">
    <location>
        <begin position="167"/>
        <end position="178"/>
    </location>
</feature>
<accession>A0A8K0SUP8</accession>
<dbReference type="AlphaFoldDB" id="A0A8K0SUP8"/>
<organism evidence="2 3">
    <name type="scientific">Stachybotrys elegans</name>
    <dbReference type="NCBI Taxonomy" id="80388"/>
    <lineage>
        <taxon>Eukaryota</taxon>
        <taxon>Fungi</taxon>
        <taxon>Dikarya</taxon>
        <taxon>Ascomycota</taxon>
        <taxon>Pezizomycotina</taxon>
        <taxon>Sordariomycetes</taxon>
        <taxon>Hypocreomycetidae</taxon>
        <taxon>Hypocreales</taxon>
        <taxon>Stachybotryaceae</taxon>
        <taxon>Stachybotrys</taxon>
    </lineage>
</organism>
<feature type="compositionally biased region" description="Low complexity" evidence="1">
    <location>
        <begin position="62"/>
        <end position="72"/>
    </location>
</feature>
<keyword evidence="3" id="KW-1185">Reference proteome</keyword>
<comment type="caution">
    <text evidence="2">The sequence shown here is derived from an EMBL/GenBank/DDBJ whole genome shotgun (WGS) entry which is preliminary data.</text>
</comment>
<evidence type="ECO:0000313" key="2">
    <source>
        <dbReference type="EMBL" id="KAH7318388.1"/>
    </source>
</evidence>
<evidence type="ECO:0000313" key="3">
    <source>
        <dbReference type="Proteomes" id="UP000813444"/>
    </source>
</evidence>
<feature type="region of interest" description="Disordered" evidence="1">
    <location>
        <begin position="1"/>
        <end position="300"/>
    </location>
</feature>
<protein>
    <submittedName>
        <fullName evidence="2">Uncharacterized protein</fullName>
    </submittedName>
</protein>
<gene>
    <name evidence="2" type="ORF">B0I35DRAFT_431986</name>
</gene>
<feature type="region of interest" description="Disordered" evidence="1">
    <location>
        <begin position="432"/>
        <end position="650"/>
    </location>
</feature>
<feature type="compositionally biased region" description="Polar residues" evidence="1">
    <location>
        <begin position="636"/>
        <end position="645"/>
    </location>
</feature>